<feature type="domain" description="Peripheral subunit-binding (PSBD)" evidence="9">
    <location>
        <begin position="176"/>
        <end position="213"/>
    </location>
</feature>
<keyword evidence="11" id="KW-1185">Reference proteome</keyword>
<dbReference type="Gene3D" id="3.30.559.10">
    <property type="entry name" value="Chloramphenicol acetyltransferase-like domain"/>
    <property type="match status" value="1"/>
</dbReference>
<dbReference type="GO" id="GO:0016407">
    <property type="term" value="F:acetyltransferase activity"/>
    <property type="evidence" value="ECO:0007669"/>
    <property type="project" value="TreeGrafter"/>
</dbReference>
<keyword evidence="5 6" id="KW-0012">Acyltransferase</keyword>
<evidence type="ECO:0000256" key="4">
    <source>
        <dbReference type="ARBA" id="ARBA00022823"/>
    </source>
</evidence>
<dbReference type="SUPFAM" id="SSF47005">
    <property type="entry name" value="Peripheral subunit-binding domain of 2-oxo acid dehydrogenase complex"/>
    <property type="match status" value="1"/>
</dbReference>
<dbReference type="Pfam" id="PF00198">
    <property type="entry name" value="2-oxoacid_dh"/>
    <property type="match status" value="1"/>
</dbReference>
<dbReference type="SUPFAM" id="SSF51230">
    <property type="entry name" value="Single hybrid motif"/>
    <property type="match status" value="1"/>
</dbReference>
<dbReference type="InterPro" id="IPR036625">
    <property type="entry name" value="E3-bd_dom_sf"/>
</dbReference>
<dbReference type="EMBL" id="PTJD01000002">
    <property type="protein sequence ID" value="PPK98118.1"/>
    <property type="molecule type" value="Genomic_DNA"/>
</dbReference>
<dbReference type="Pfam" id="PF02817">
    <property type="entry name" value="E3_binding"/>
    <property type="match status" value="1"/>
</dbReference>
<dbReference type="Gene3D" id="2.40.50.100">
    <property type="match status" value="1"/>
</dbReference>
<keyword evidence="10" id="KW-0670">Pyruvate</keyword>
<organism evidence="10 11">
    <name type="scientific">Kineococcus xinjiangensis</name>
    <dbReference type="NCBI Taxonomy" id="512762"/>
    <lineage>
        <taxon>Bacteria</taxon>
        <taxon>Bacillati</taxon>
        <taxon>Actinomycetota</taxon>
        <taxon>Actinomycetes</taxon>
        <taxon>Kineosporiales</taxon>
        <taxon>Kineosporiaceae</taxon>
        <taxon>Kineococcus</taxon>
    </lineage>
</organism>
<feature type="compositionally biased region" description="Low complexity" evidence="7">
    <location>
        <begin position="141"/>
        <end position="167"/>
    </location>
</feature>
<keyword evidence="4 6" id="KW-0450">Lipoyl</keyword>
<evidence type="ECO:0000256" key="5">
    <source>
        <dbReference type="ARBA" id="ARBA00023315"/>
    </source>
</evidence>
<dbReference type="InterPro" id="IPR001078">
    <property type="entry name" value="2-oxoacid_DH_actylTfrase"/>
</dbReference>
<comment type="cofactor">
    <cofactor evidence="1 6">
        <name>(R)-lipoate</name>
        <dbReference type="ChEBI" id="CHEBI:83088"/>
    </cofactor>
</comment>
<evidence type="ECO:0000313" key="10">
    <source>
        <dbReference type="EMBL" id="PPK98118.1"/>
    </source>
</evidence>
<sequence>MPTLKQFTLPDAGEGLTEAEIVSWKVKAGDVVAVNDVLVEIETAKSLVELPSPFAGVVAELHVPEGATVDVGTPIVSVDVDPSGAAQQAGSGGSGEGGTDEAGSGAVLVGYGTRTPAARRRRVVRPPHQRTAVPAEPVAVQPDPSAPAQAGPAQAEPAPEPAGEAAGTGVVPERVLAKPPVRKLARDLGVDLAQVRATGPGGTVTREDVLTLANGNGNGNGNGTAPAAAAAPATERARRERERHVPIRGVRRATARAMVESAFSAPHVTVFATVDVTRTMKLVRRLKEDPNFAGVRISPLLIVAKALLVAVRRNPEVNATWDDEAQVIVVKDYVNLGIAAATPRGLLVPNVKDADAMGMRELAEALGELTRTAREGRTSPADTADGTITITNVGVFGIDTGTPILNPGEAAILALGRIAQQPAVHKGKVKPRWLTTLGLSFDHRMVDGELGSRFLADIAAVLEDPARALTWN</sequence>
<dbReference type="RefSeq" id="WP_104431542.1">
    <property type="nucleotide sequence ID" value="NZ_PTJD01000002.1"/>
</dbReference>
<dbReference type="Gene3D" id="4.10.320.10">
    <property type="entry name" value="E3-binding domain"/>
    <property type="match status" value="1"/>
</dbReference>
<dbReference type="FunFam" id="3.30.559.10:FF:000007">
    <property type="entry name" value="Dihydrolipoamide acetyltransferase component of pyruvate dehydrogenase complex"/>
    <property type="match status" value="1"/>
</dbReference>
<evidence type="ECO:0000313" key="11">
    <source>
        <dbReference type="Proteomes" id="UP000239485"/>
    </source>
</evidence>
<accession>A0A2S6IV81</accession>
<dbReference type="SUPFAM" id="SSF52777">
    <property type="entry name" value="CoA-dependent acyltransferases"/>
    <property type="match status" value="1"/>
</dbReference>
<dbReference type="PANTHER" id="PTHR43178:SF5">
    <property type="entry name" value="LIPOAMIDE ACYLTRANSFERASE COMPONENT OF BRANCHED-CHAIN ALPHA-KETO ACID DEHYDROGENASE COMPLEX, MITOCHONDRIAL"/>
    <property type="match status" value="1"/>
</dbReference>
<feature type="domain" description="Lipoyl-binding" evidence="8">
    <location>
        <begin position="4"/>
        <end position="79"/>
    </location>
</feature>
<evidence type="ECO:0000256" key="3">
    <source>
        <dbReference type="ARBA" id="ARBA00022679"/>
    </source>
</evidence>
<gene>
    <name evidence="10" type="ORF">CLV92_102271</name>
</gene>
<evidence type="ECO:0000259" key="9">
    <source>
        <dbReference type="PROSITE" id="PS51826"/>
    </source>
</evidence>
<dbReference type="InterPro" id="IPR011053">
    <property type="entry name" value="Single_hybrid_motif"/>
</dbReference>
<dbReference type="PROSITE" id="PS51826">
    <property type="entry name" value="PSBD"/>
    <property type="match status" value="1"/>
</dbReference>
<dbReference type="Pfam" id="PF00364">
    <property type="entry name" value="Biotin_lipoyl"/>
    <property type="match status" value="1"/>
</dbReference>
<evidence type="ECO:0000256" key="6">
    <source>
        <dbReference type="RuleBase" id="RU003423"/>
    </source>
</evidence>
<dbReference type="InterPro" id="IPR004167">
    <property type="entry name" value="PSBD"/>
</dbReference>
<feature type="compositionally biased region" description="Low complexity" evidence="7">
    <location>
        <begin position="223"/>
        <end position="234"/>
    </location>
</feature>
<dbReference type="InterPro" id="IPR023213">
    <property type="entry name" value="CAT-like_dom_sf"/>
</dbReference>
<feature type="compositionally biased region" description="Basic residues" evidence="7">
    <location>
        <begin position="117"/>
        <end position="128"/>
    </location>
</feature>
<dbReference type="AlphaFoldDB" id="A0A2S6IV81"/>
<name>A0A2S6IV81_9ACTN</name>
<evidence type="ECO:0000256" key="1">
    <source>
        <dbReference type="ARBA" id="ARBA00001938"/>
    </source>
</evidence>
<keyword evidence="3 6" id="KW-0808">Transferase</keyword>
<dbReference type="GO" id="GO:0005737">
    <property type="term" value="C:cytoplasm"/>
    <property type="evidence" value="ECO:0007669"/>
    <property type="project" value="TreeGrafter"/>
</dbReference>
<reference evidence="10 11" key="1">
    <citation type="submission" date="2018-02" db="EMBL/GenBank/DDBJ databases">
        <title>Genomic Encyclopedia of Archaeal and Bacterial Type Strains, Phase II (KMG-II): from individual species to whole genera.</title>
        <authorList>
            <person name="Goeker M."/>
        </authorList>
    </citation>
    <scope>NUCLEOTIDE SEQUENCE [LARGE SCALE GENOMIC DNA]</scope>
    <source>
        <strain evidence="10 11">DSM 22857</strain>
    </source>
</reference>
<dbReference type="PROSITE" id="PS50968">
    <property type="entry name" value="BIOTINYL_LIPOYL"/>
    <property type="match status" value="1"/>
</dbReference>
<dbReference type="GO" id="GO:0031405">
    <property type="term" value="F:lipoic acid binding"/>
    <property type="evidence" value="ECO:0007669"/>
    <property type="project" value="TreeGrafter"/>
</dbReference>
<dbReference type="CDD" id="cd06849">
    <property type="entry name" value="lipoyl_domain"/>
    <property type="match status" value="1"/>
</dbReference>
<dbReference type="OrthoDB" id="9805770at2"/>
<evidence type="ECO:0000256" key="2">
    <source>
        <dbReference type="ARBA" id="ARBA00007317"/>
    </source>
</evidence>
<protein>
    <recommendedName>
        <fullName evidence="6">Dihydrolipoamide acetyltransferase component of pyruvate dehydrogenase complex</fullName>
        <ecNumber evidence="6">2.3.1.-</ecNumber>
    </recommendedName>
</protein>
<comment type="similarity">
    <text evidence="2 6">Belongs to the 2-oxoacid dehydrogenase family.</text>
</comment>
<evidence type="ECO:0000259" key="8">
    <source>
        <dbReference type="PROSITE" id="PS50968"/>
    </source>
</evidence>
<dbReference type="InterPro" id="IPR000089">
    <property type="entry name" value="Biotin_lipoyl"/>
</dbReference>
<comment type="caution">
    <text evidence="10">The sequence shown here is derived from an EMBL/GenBank/DDBJ whole genome shotgun (WGS) entry which is preliminary data.</text>
</comment>
<dbReference type="EC" id="2.3.1.-" evidence="6"/>
<dbReference type="Proteomes" id="UP000239485">
    <property type="component" value="Unassembled WGS sequence"/>
</dbReference>
<feature type="region of interest" description="Disordered" evidence="7">
    <location>
        <begin position="79"/>
        <end position="174"/>
    </location>
</feature>
<feature type="region of interest" description="Disordered" evidence="7">
    <location>
        <begin position="216"/>
        <end position="242"/>
    </location>
</feature>
<proteinExistence type="inferred from homology"/>
<dbReference type="PANTHER" id="PTHR43178">
    <property type="entry name" value="DIHYDROLIPOAMIDE ACETYLTRANSFERASE COMPONENT OF PYRUVATE DEHYDROGENASE COMPLEX"/>
    <property type="match status" value="1"/>
</dbReference>
<evidence type="ECO:0000256" key="7">
    <source>
        <dbReference type="SAM" id="MobiDB-lite"/>
    </source>
</evidence>
<dbReference type="InterPro" id="IPR050743">
    <property type="entry name" value="2-oxoacid_DH_E2_comp"/>
</dbReference>